<dbReference type="CDD" id="cd05371">
    <property type="entry name" value="HSD10-like_SDR_c"/>
    <property type="match status" value="1"/>
</dbReference>
<dbReference type="eggNOG" id="COG1028">
    <property type="taxonomic scope" value="Bacteria"/>
</dbReference>
<evidence type="ECO:0000256" key="1">
    <source>
        <dbReference type="ARBA" id="ARBA00006484"/>
    </source>
</evidence>
<evidence type="ECO:0000313" key="4">
    <source>
        <dbReference type="EMBL" id="CCH56134.1"/>
    </source>
</evidence>
<evidence type="ECO:0000256" key="3">
    <source>
        <dbReference type="RuleBase" id="RU000363"/>
    </source>
</evidence>
<dbReference type="InterPro" id="IPR036291">
    <property type="entry name" value="NAD(P)-bd_dom_sf"/>
</dbReference>
<dbReference type="PROSITE" id="PS00061">
    <property type="entry name" value="ADH_SHORT"/>
    <property type="match status" value="1"/>
</dbReference>
<dbReference type="SUPFAM" id="SSF51735">
    <property type="entry name" value="NAD(P)-binding Rossmann-fold domains"/>
    <property type="match status" value="1"/>
</dbReference>
<dbReference type="InterPro" id="IPR020904">
    <property type="entry name" value="Sc_DH/Rdtase_CS"/>
</dbReference>
<proteinExistence type="inferred from homology"/>
<comment type="caution">
    <text evidence="4">The sequence shown here is derived from an EMBL/GenBank/DDBJ whole genome shotgun (WGS) entry which is preliminary data.</text>
</comment>
<accession>I2GQF6</accession>
<keyword evidence="2" id="KW-0560">Oxidoreductase</keyword>
<sequence length="259" mass="27228">MQLQQTTAIVTGGASGLGEATVRLLAQQGANVVILDLNEQRGQALAEELGSTTRFIRTDVTSEADVQAAVDLAVQTFGGLHINVNCAGIAEARKTIGKVEGVYGPHSLAAFEKSVKINLIGTFNVIRLAAFAMEKNEPNNEGERGVIINTASVAAYDGQIGQAAYSASKGGIVGMTLPIARDLSRSGIRVMTIAPGLFETPLLAGLPEEARLSLGQQVPFPSRLGRPPEYALLAKAIIENPMLNGEVIRLDGAIRMAPK</sequence>
<keyword evidence="5" id="KW-1185">Reference proteome</keyword>
<dbReference type="AlphaFoldDB" id="I2GQF6"/>
<comment type="similarity">
    <text evidence="1 3">Belongs to the short-chain dehydrogenases/reductases (SDR) family.</text>
</comment>
<dbReference type="RefSeq" id="WP_009284699.1">
    <property type="nucleotide sequence ID" value="NZ_CAIT01000009.1"/>
</dbReference>
<protein>
    <submittedName>
        <fullName evidence="4">Short-chain dehydrogenase/reductase SDR</fullName>
    </submittedName>
</protein>
<organism evidence="4 5">
    <name type="scientific">Fibrisoma limi BUZ 3</name>
    <dbReference type="NCBI Taxonomy" id="1185876"/>
    <lineage>
        <taxon>Bacteria</taxon>
        <taxon>Pseudomonadati</taxon>
        <taxon>Bacteroidota</taxon>
        <taxon>Cytophagia</taxon>
        <taxon>Cytophagales</taxon>
        <taxon>Spirosomataceae</taxon>
        <taxon>Fibrisoma</taxon>
    </lineage>
</organism>
<dbReference type="PRINTS" id="PR00081">
    <property type="entry name" value="GDHRDH"/>
</dbReference>
<dbReference type="Gene3D" id="3.40.50.720">
    <property type="entry name" value="NAD(P)-binding Rossmann-like Domain"/>
    <property type="match status" value="1"/>
</dbReference>
<dbReference type="GO" id="GO:0016491">
    <property type="term" value="F:oxidoreductase activity"/>
    <property type="evidence" value="ECO:0007669"/>
    <property type="project" value="UniProtKB-KW"/>
</dbReference>
<reference evidence="4 5" key="1">
    <citation type="journal article" date="2012" name="J. Bacteriol.">
        <title>Genome Sequence of the Filamentous Bacterium Fibrisoma limi BUZ 3T.</title>
        <authorList>
            <person name="Filippini M."/>
            <person name="Qi W."/>
            <person name="Jaenicke S."/>
            <person name="Goesmann A."/>
            <person name="Smits T.H."/>
            <person name="Bagheri H.C."/>
        </authorList>
    </citation>
    <scope>NUCLEOTIDE SEQUENCE [LARGE SCALE GENOMIC DNA]</scope>
    <source>
        <strain evidence="5">BUZ 3T</strain>
    </source>
</reference>
<dbReference type="EMBL" id="CAIT01000009">
    <property type="protein sequence ID" value="CCH56134.1"/>
    <property type="molecule type" value="Genomic_DNA"/>
</dbReference>
<name>I2GQF6_9BACT</name>
<dbReference type="Proteomes" id="UP000009309">
    <property type="component" value="Unassembled WGS sequence"/>
</dbReference>
<dbReference type="Pfam" id="PF00106">
    <property type="entry name" value="adh_short"/>
    <property type="match status" value="1"/>
</dbReference>
<dbReference type="FunFam" id="3.40.50.720:FF:000215">
    <property type="entry name" value="3-hydroxyacyl-CoA dehydrogenase type-2"/>
    <property type="match status" value="1"/>
</dbReference>
<dbReference type="OrthoDB" id="9788235at2"/>
<gene>
    <name evidence="4" type="ORF">BN8_05450</name>
</gene>
<dbReference type="PANTHER" id="PTHR43658">
    <property type="entry name" value="SHORT-CHAIN DEHYDROGENASE/REDUCTASE"/>
    <property type="match status" value="1"/>
</dbReference>
<dbReference type="PANTHER" id="PTHR43658:SF8">
    <property type="entry name" value="17-BETA-HYDROXYSTEROID DEHYDROGENASE 14-RELATED"/>
    <property type="match status" value="1"/>
</dbReference>
<dbReference type="STRING" id="1185876.BN8_05450"/>
<dbReference type="InterPro" id="IPR002347">
    <property type="entry name" value="SDR_fam"/>
</dbReference>
<evidence type="ECO:0000313" key="5">
    <source>
        <dbReference type="Proteomes" id="UP000009309"/>
    </source>
</evidence>
<evidence type="ECO:0000256" key="2">
    <source>
        <dbReference type="ARBA" id="ARBA00023002"/>
    </source>
</evidence>
<dbReference type="PRINTS" id="PR00080">
    <property type="entry name" value="SDRFAMILY"/>
</dbReference>